<organism evidence="1 2">
    <name type="scientific">Pseudomonas helleri</name>
    <dbReference type="NCBI Taxonomy" id="1608996"/>
    <lineage>
        <taxon>Bacteria</taxon>
        <taxon>Pseudomonadati</taxon>
        <taxon>Pseudomonadota</taxon>
        <taxon>Gammaproteobacteria</taxon>
        <taxon>Pseudomonadales</taxon>
        <taxon>Pseudomonadaceae</taxon>
        <taxon>Pseudomonas</taxon>
    </lineage>
</organism>
<dbReference type="Proteomes" id="UP000470186">
    <property type="component" value="Unassembled WGS sequence"/>
</dbReference>
<gene>
    <name evidence="1" type="ORF">GHO30_28565</name>
</gene>
<reference evidence="1 2" key="1">
    <citation type="submission" date="2019-10" db="EMBL/GenBank/DDBJ databases">
        <title>Evaluation of single-gene subtyping targets for Pseudomonas.</title>
        <authorList>
            <person name="Reichler S.J."/>
            <person name="Orsi R.H."/>
            <person name="Wiedmann M."/>
            <person name="Martin N.H."/>
            <person name="Murphy S.I."/>
        </authorList>
    </citation>
    <scope>NUCLEOTIDE SEQUENCE [LARGE SCALE GENOMIC DNA]</scope>
    <source>
        <strain evidence="1 2">FSL R10-2107</strain>
    </source>
</reference>
<sequence>MDDREIAVKIDGLLVKAKLSYDVESSCIDLAVNGAVYSYCAENLFSSFIKLRAMLPNIEFFCKGAKVNVHPSRASSQMSSGLLAYELTLGKQALRENLVNIFDYDAEGVTNDPLVQREFFERWMKSLR</sequence>
<dbReference type="EMBL" id="WIVX01000298">
    <property type="protein sequence ID" value="MQU35263.1"/>
    <property type="molecule type" value="Genomic_DNA"/>
</dbReference>
<keyword evidence="2" id="KW-1185">Reference proteome</keyword>
<accession>A0A7X1YFF0</accession>
<protein>
    <submittedName>
        <fullName evidence="1">Uncharacterized protein</fullName>
    </submittedName>
</protein>
<evidence type="ECO:0000313" key="2">
    <source>
        <dbReference type="Proteomes" id="UP000470186"/>
    </source>
</evidence>
<dbReference type="AlphaFoldDB" id="A0A7X1YFF0"/>
<comment type="caution">
    <text evidence="1">The sequence shown here is derived from an EMBL/GenBank/DDBJ whole genome shotgun (WGS) entry which is preliminary data.</text>
</comment>
<evidence type="ECO:0000313" key="1">
    <source>
        <dbReference type="EMBL" id="MQU35263.1"/>
    </source>
</evidence>
<proteinExistence type="predicted"/>
<dbReference type="RefSeq" id="WP_153351676.1">
    <property type="nucleotide sequence ID" value="NZ_CP181271.1"/>
</dbReference>
<name>A0A7X1YFF0_9PSED</name>